<feature type="non-terminal residue" evidence="2">
    <location>
        <position position="1"/>
    </location>
</feature>
<name>A0A0X3PMZ0_SCHSO</name>
<feature type="region of interest" description="Disordered" evidence="1">
    <location>
        <begin position="39"/>
        <end position="74"/>
    </location>
</feature>
<protein>
    <submittedName>
        <fullName evidence="2">Uncharacterized protein</fullName>
    </submittedName>
</protein>
<sequence>RNRSFFSPVDVSARERGTLGFLCCENMTNAAGRMDTFTQKNETSRSSYQQNDDTSTLTGSHTSRKGQSSVYAPQLTRMSELLRTDHCTSKCNSQLNSVYCYGDGPVLGHSHKTAQRPRKSTTFDARESNTSASNADKIGSQSADATDGNSKNNKRQKLLAWLKASQAKRDENNRQVFSRWIEKIDSERPKAHSTSHHGPTFYCDQFPQPQMLVSAMQSYPGGSAGVPLIYVGYPPASIPSHAENLTAYNFGQMKSHHFTFGNSIIPNQDHTVPPVMRPLSPTERVGSSVSFKFDQNPSFEPCEVKSHEVNQTRVEGDPSQNFETLSSNDQRPLSSPMAVPTIMPSSSNYNYIDPQMMFFMPYMGYNQGQSPGMSLQSAGAVAGLKNLSSSRLATPFCPSPFVTADGQMPMFMLGQVNNWYNGTGTNQSCNLTIPPSSSQSMSFGTCGQYTPNMNRYLYQPAGAAAAGEANQPATSGTPGSSFDFQHWISALDEIGKDHHRNTVSETSEAASTLE</sequence>
<proteinExistence type="predicted"/>
<feature type="compositionally biased region" description="Polar residues" evidence="1">
    <location>
        <begin position="39"/>
        <end position="71"/>
    </location>
</feature>
<feature type="compositionally biased region" description="Polar residues" evidence="1">
    <location>
        <begin position="317"/>
        <end position="333"/>
    </location>
</feature>
<accession>A0A0X3PMZ0</accession>
<feature type="region of interest" description="Disordered" evidence="1">
    <location>
        <begin position="313"/>
        <end position="339"/>
    </location>
</feature>
<reference evidence="2" key="1">
    <citation type="submission" date="2016-01" db="EMBL/GenBank/DDBJ databases">
        <title>Reference transcriptome for the parasite Schistocephalus solidus: insights into the molecular evolution of parasitism.</title>
        <authorList>
            <person name="Hebert F.O."/>
            <person name="Grambauer S."/>
            <person name="Barber I."/>
            <person name="Landry C.R."/>
            <person name="Aubin-Horth N."/>
        </authorList>
    </citation>
    <scope>NUCLEOTIDE SEQUENCE</scope>
</reference>
<evidence type="ECO:0000313" key="2">
    <source>
        <dbReference type="EMBL" id="JAP53293.1"/>
    </source>
</evidence>
<dbReference type="AlphaFoldDB" id="A0A0X3PMZ0"/>
<dbReference type="EMBL" id="GEEE01009932">
    <property type="protein sequence ID" value="JAP53293.1"/>
    <property type="molecule type" value="Transcribed_RNA"/>
</dbReference>
<organism evidence="2">
    <name type="scientific">Schistocephalus solidus</name>
    <name type="common">Tapeworm</name>
    <dbReference type="NCBI Taxonomy" id="70667"/>
    <lineage>
        <taxon>Eukaryota</taxon>
        <taxon>Metazoa</taxon>
        <taxon>Spiralia</taxon>
        <taxon>Lophotrochozoa</taxon>
        <taxon>Platyhelminthes</taxon>
        <taxon>Cestoda</taxon>
        <taxon>Eucestoda</taxon>
        <taxon>Diphyllobothriidea</taxon>
        <taxon>Diphyllobothriidae</taxon>
        <taxon>Schistocephalus</taxon>
    </lineage>
</organism>
<evidence type="ECO:0000256" key="1">
    <source>
        <dbReference type="SAM" id="MobiDB-lite"/>
    </source>
</evidence>
<feature type="compositionally biased region" description="Polar residues" evidence="1">
    <location>
        <begin position="120"/>
        <end position="151"/>
    </location>
</feature>
<gene>
    <name evidence="2" type="ORF">TR86258</name>
</gene>
<feature type="compositionally biased region" description="Basic residues" evidence="1">
    <location>
        <begin position="109"/>
        <end position="119"/>
    </location>
</feature>
<feature type="region of interest" description="Disordered" evidence="1">
    <location>
        <begin position="109"/>
        <end position="152"/>
    </location>
</feature>